<gene>
    <name evidence="1" type="ORF">TTAC_LOCUS4519</name>
</gene>
<protein>
    <submittedName>
        <fullName evidence="3">Membrane-bound metal-dependent hydrolase</fullName>
    </submittedName>
</protein>
<reference evidence="3" key="1">
    <citation type="submission" date="2017-02" db="UniProtKB">
        <authorList>
            <consortium name="WormBaseParasite"/>
        </authorList>
    </citation>
    <scope>IDENTIFICATION</scope>
</reference>
<dbReference type="Gene3D" id="1.25.10.10">
    <property type="entry name" value="Leucine-rich Repeat Variant"/>
    <property type="match status" value="1"/>
</dbReference>
<organism evidence="3">
    <name type="scientific">Hydatigena taeniaeformis</name>
    <name type="common">Feline tapeworm</name>
    <name type="synonym">Taenia taeniaeformis</name>
    <dbReference type="NCBI Taxonomy" id="6205"/>
    <lineage>
        <taxon>Eukaryota</taxon>
        <taxon>Metazoa</taxon>
        <taxon>Spiralia</taxon>
        <taxon>Lophotrochozoa</taxon>
        <taxon>Platyhelminthes</taxon>
        <taxon>Cestoda</taxon>
        <taxon>Eucestoda</taxon>
        <taxon>Cyclophyllidea</taxon>
        <taxon>Taeniidae</taxon>
        <taxon>Hydatigera</taxon>
    </lineage>
</organism>
<evidence type="ECO:0000313" key="3">
    <source>
        <dbReference type="WBParaSite" id="TTAC_0000453401-mRNA-1"/>
    </source>
</evidence>
<evidence type="ECO:0000313" key="2">
    <source>
        <dbReference type="Proteomes" id="UP000274429"/>
    </source>
</evidence>
<dbReference type="AlphaFoldDB" id="A0A0R3WUU4"/>
<reference evidence="1 2" key="2">
    <citation type="submission" date="2018-11" db="EMBL/GenBank/DDBJ databases">
        <authorList>
            <consortium name="Pathogen Informatics"/>
        </authorList>
    </citation>
    <scope>NUCLEOTIDE SEQUENCE [LARGE SCALE GENOMIC DNA]</scope>
</reference>
<dbReference type="EMBL" id="UYWX01004650">
    <property type="protein sequence ID" value="VDM25102.1"/>
    <property type="molecule type" value="Genomic_DNA"/>
</dbReference>
<evidence type="ECO:0000313" key="1">
    <source>
        <dbReference type="EMBL" id="VDM25102.1"/>
    </source>
</evidence>
<keyword evidence="2" id="KW-1185">Reference proteome</keyword>
<proteinExistence type="predicted"/>
<dbReference type="Proteomes" id="UP000274429">
    <property type="component" value="Unassembled WGS sequence"/>
</dbReference>
<dbReference type="InterPro" id="IPR011989">
    <property type="entry name" value="ARM-like"/>
</dbReference>
<dbReference type="OrthoDB" id="26399at2759"/>
<name>A0A0R3WUU4_HYDTA</name>
<dbReference type="STRING" id="6205.A0A0R3WUU4"/>
<sequence>MSALAEPLEATQMPAMMERCALRRALLQVLQAIGQVLPEGILIALGSDAANVLVSLVSLTEACLDGGDAVGMRYGLAFFLGCITHFASDDTFYENFLLPHLLPLAFLTPARSTFPLNDAQFVLTLNEAASCIYALNSARVS</sequence>
<dbReference type="WBParaSite" id="TTAC_0000453401-mRNA-1">
    <property type="protein sequence ID" value="TTAC_0000453401-mRNA-1"/>
    <property type="gene ID" value="TTAC_0000453401"/>
</dbReference>
<accession>A0A0R3WUU4</accession>